<evidence type="ECO:0000313" key="3">
    <source>
        <dbReference type="Proteomes" id="UP001500642"/>
    </source>
</evidence>
<comment type="caution">
    <text evidence="2">The sequence shown here is derived from an EMBL/GenBank/DDBJ whole genome shotgun (WGS) entry which is preliminary data.</text>
</comment>
<dbReference type="SUPFAM" id="SSF69635">
    <property type="entry name" value="Type III secretory system chaperone-like"/>
    <property type="match status" value="1"/>
</dbReference>
<keyword evidence="3" id="KW-1185">Reference proteome</keyword>
<evidence type="ECO:0000256" key="1">
    <source>
        <dbReference type="SAM" id="MobiDB-lite"/>
    </source>
</evidence>
<dbReference type="Pfam" id="PF10722">
    <property type="entry name" value="YbjN"/>
    <property type="match status" value="1"/>
</dbReference>
<gene>
    <name evidence="2" type="ORF">GCM10023167_05390</name>
</gene>
<dbReference type="RefSeq" id="WP_247423393.1">
    <property type="nucleotide sequence ID" value="NZ_BAABGL010000002.1"/>
</dbReference>
<evidence type="ECO:0000313" key="2">
    <source>
        <dbReference type="EMBL" id="GAA4384530.1"/>
    </source>
</evidence>
<sequence length="191" mass="21315">MNDSTDNGTTDGTAAGGTRMLSPEDASELALAWAREQDLEADRLGEAHVAVTLPGERKLKTTVSIRCSPRSVDLQAFVIRHPDENRERFQAWLLHKNSKLRGLAFSTDPLGDVYLDASLPREAWNTEVLDSLMGRFLTAADESFNDLLVLGFLTSMKREWAWRIARGESTRNLAAFEPLLSGDDNEFLGRY</sequence>
<proteinExistence type="predicted"/>
<reference evidence="3" key="1">
    <citation type="journal article" date="2019" name="Int. J. Syst. Evol. Microbiol.">
        <title>The Global Catalogue of Microorganisms (GCM) 10K type strain sequencing project: providing services to taxonomists for standard genome sequencing and annotation.</title>
        <authorList>
            <consortium name="The Broad Institute Genomics Platform"/>
            <consortium name="The Broad Institute Genome Sequencing Center for Infectious Disease"/>
            <person name="Wu L."/>
            <person name="Ma J."/>
        </authorList>
    </citation>
    <scope>NUCLEOTIDE SEQUENCE [LARGE SCALE GENOMIC DNA]</scope>
    <source>
        <strain evidence="3">JCM 17808</strain>
    </source>
</reference>
<dbReference type="EMBL" id="BAABGL010000002">
    <property type="protein sequence ID" value="GAA4384530.1"/>
    <property type="molecule type" value="Genomic_DNA"/>
</dbReference>
<feature type="compositionally biased region" description="Low complexity" evidence="1">
    <location>
        <begin position="1"/>
        <end position="18"/>
    </location>
</feature>
<organism evidence="2 3">
    <name type="scientific">Brevibacterium pityocampae</name>
    <dbReference type="NCBI Taxonomy" id="506594"/>
    <lineage>
        <taxon>Bacteria</taxon>
        <taxon>Bacillati</taxon>
        <taxon>Actinomycetota</taxon>
        <taxon>Actinomycetes</taxon>
        <taxon>Micrococcales</taxon>
        <taxon>Brevibacteriaceae</taxon>
        <taxon>Brevibacterium</taxon>
    </lineage>
</organism>
<dbReference type="Proteomes" id="UP001500642">
    <property type="component" value="Unassembled WGS sequence"/>
</dbReference>
<name>A0ABP8J3R2_9MICO</name>
<feature type="region of interest" description="Disordered" evidence="1">
    <location>
        <begin position="1"/>
        <end position="23"/>
    </location>
</feature>
<dbReference type="Gene3D" id="3.30.1460.10">
    <property type="match status" value="1"/>
</dbReference>
<dbReference type="CDD" id="cd16364">
    <property type="entry name" value="T3SC_I-like"/>
    <property type="match status" value="1"/>
</dbReference>
<dbReference type="InterPro" id="IPR019660">
    <property type="entry name" value="Put_sensory_transdc_reg_YbjN"/>
</dbReference>
<protein>
    <submittedName>
        <fullName evidence="2">YbjN domain-containing protein</fullName>
    </submittedName>
</protein>
<accession>A0ABP8J3R2</accession>